<evidence type="ECO:0000313" key="2">
    <source>
        <dbReference type="Proteomes" id="UP000256924"/>
    </source>
</evidence>
<gene>
    <name evidence="1" type="ORF">DRF68_12605</name>
</gene>
<reference evidence="1 2" key="1">
    <citation type="journal article" date="2004" name="Emerg. Infect. Dis.">
        <title>Amoebae-resisting bacteria isolated from human nasal swabs by amoebal coculture.</title>
        <authorList>
            <person name="Greub G."/>
            <person name="La Scola B."/>
            <person name="Raoult D."/>
        </authorList>
    </citation>
    <scope>NUCLEOTIDE SEQUENCE [LARGE SCALE GENOMIC DNA]</scope>
    <source>
        <strain evidence="1 2">CCUG 51329</strain>
    </source>
</reference>
<sequence>MKDILLNENNEPVIVNGDFRTGESELQEVSIILQLRQGELKNDPVLGVNIQHYIKSKENRNAVERTIKIHLQRDGKNYDNVINKINFKNG</sequence>
<keyword evidence="2" id="KW-1185">Reference proteome</keyword>
<organism evidence="1 2">
    <name type="scientific">Candidatus Chryseobacterium massiliense</name>
    <dbReference type="NCBI Taxonomy" id="204089"/>
    <lineage>
        <taxon>Bacteria</taxon>
        <taxon>Pseudomonadati</taxon>
        <taxon>Bacteroidota</taxon>
        <taxon>Flavobacteriia</taxon>
        <taxon>Flavobacteriales</taxon>
        <taxon>Weeksellaceae</taxon>
        <taxon>Chryseobacterium group</taxon>
        <taxon>Chryseobacterium</taxon>
    </lineage>
</organism>
<proteinExistence type="predicted"/>
<dbReference type="Proteomes" id="UP000256924">
    <property type="component" value="Unassembled WGS sequence"/>
</dbReference>
<accession>A0A3D9B3P6</accession>
<dbReference type="AlphaFoldDB" id="A0A3D9B3P6"/>
<protein>
    <submittedName>
        <fullName evidence="1">Uncharacterized protein</fullName>
    </submittedName>
</protein>
<dbReference type="RefSeq" id="WP_116098941.1">
    <property type="nucleotide sequence ID" value="NZ_QNVU01000024.1"/>
</dbReference>
<name>A0A3D9B3P6_9FLAO</name>
<evidence type="ECO:0000313" key="1">
    <source>
        <dbReference type="EMBL" id="REC47876.1"/>
    </source>
</evidence>
<dbReference type="EMBL" id="QNVU01000024">
    <property type="protein sequence ID" value="REC47876.1"/>
    <property type="molecule type" value="Genomic_DNA"/>
</dbReference>
<comment type="caution">
    <text evidence="1">The sequence shown here is derived from an EMBL/GenBank/DDBJ whole genome shotgun (WGS) entry which is preliminary data.</text>
</comment>